<name>A0ABW2AWP8_9MICO</name>
<comment type="caution">
    <text evidence="2">The sequence shown here is derived from an EMBL/GenBank/DDBJ whole genome shotgun (WGS) entry which is preliminary data.</text>
</comment>
<sequence>MLIEYQLPLTSKRADVVLVGQHLRTGGPSYVIVELKQWSDATTYEGDPNLVSIEAYGHRPVTHPLEQVRHYREYLVDFTTVLADRADSVSGVAYLHNATDSGVRDLFQTPEDEHGRLFTGERRGAFVDYLRTRFAPDASGAAFADELMHSRIAPSRQLLTVAAEEVQRREMFTLLDEQADAYNFVLHAVERARRENVKTAVIVTGGPGSGKSVIALSLLGELSRQGRAVLHATGSRSFTLTLRKVAGARSSSVKKMFQYFNSFMGAEANDLDVLILDEAHRIRETSANRWTKAAFRTGRPQLDELFSAARVPVFLLDEFQVVRPGEQGTVEDIEKYAAEHGIQVQRIGLEDQFRCGGSAAYVEWVQRLLELTPGGPTEWEGDDRFDVEVVDSPYELEHLMQRHRNEGFGARLSAGYCWPWSDPRPDGTLVNDVVIGDWSHPWNLKGERSVGGAPPAALWASDDAGFGQVGCVYTAQGFEYDFAGVIIGPDMVLREGHWVTDRTKNRDPDFRNTKRVSDDEFDRLVRNVYKVLLTRGMQGVALYSADRETRETLRRLVHPPLA</sequence>
<evidence type="ECO:0000313" key="3">
    <source>
        <dbReference type="Proteomes" id="UP001596356"/>
    </source>
</evidence>
<dbReference type="SMART" id="SM00382">
    <property type="entry name" value="AAA"/>
    <property type="match status" value="1"/>
</dbReference>
<dbReference type="GO" id="GO:0004386">
    <property type="term" value="F:helicase activity"/>
    <property type="evidence" value="ECO:0007669"/>
    <property type="project" value="UniProtKB-KW"/>
</dbReference>
<keyword evidence="2" id="KW-0378">Hydrolase</keyword>
<dbReference type="InterPro" id="IPR018647">
    <property type="entry name" value="SLFN_3-like_DNA/RNA_helicase"/>
</dbReference>
<dbReference type="Pfam" id="PF09848">
    <property type="entry name" value="SLFN-g3_helicase"/>
    <property type="match status" value="1"/>
</dbReference>
<keyword evidence="2" id="KW-0347">Helicase</keyword>
<gene>
    <name evidence="2" type="ORF">ACFQBT_14325</name>
</gene>
<evidence type="ECO:0000259" key="1">
    <source>
        <dbReference type="SMART" id="SM00382"/>
    </source>
</evidence>
<dbReference type="EMBL" id="JBHSWJ010000002">
    <property type="protein sequence ID" value="MFC6714921.1"/>
    <property type="molecule type" value="Genomic_DNA"/>
</dbReference>
<organism evidence="2 3">
    <name type="scientific">Branchiibius cervicis</name>
    <dbReference type="NCBI Taxonomy" id="908252"/>
    <lineage>
        <taxon>Bacteria</taxon>
        <taxon>Bacillati</taxon>
        <taxon>Actinomycetota</taxon>
        <taxon>Actinomycetes</taxon>
        <taxon>Micrococcales</taxon>
        <taxon>Dermacoccaceae</taxon>
        <taxon>Branchiibius</taxon>
    </lineage>
</organism>
<dbReference type="InterPro" id="IPR003593">
    <property type="entry name" value="AAA+_ATPase"/>
</dbReference>
<proteinExistence type="predicted"/>
<dbReference type="RefSeq" id="WP_377823650.1">
    <property type="nucleotide sequence ID" value="NZ_JBHSWJ010000002.1"/>
</dbReference>
<reference evidence="3" key="1">
    <citation type="journal article" date="2019" name="Int. J. Syst. Evol. Microbiol.">
        <title>The Global Catalogue of Microorganisms (GCM) 10K type strain sequencing project: providing services to taxonomists for standard genome sequencing and annotation.</title>
        <authorList>
            <consortium name="The Broad Institute Genomics Platform"/>
            <consortium name="The Broad Institute Genome Sequencing Center for Infectious Disease"/>
            <person name="Wu L."/>
            <person name="Ma J."/>
        </authorList>
    </citation>
    <scope>NUCLEOTIDE SEQUENCE [LARGE SCALE GENOMIC DNA]</scope>
    <source>
        <strain evidence="3">NBRC 106593</strain>
    </source>
</reference>
<keyword evidence="2" id="KW-0067">ATP-binding</keyword>
<dbReference type="SUPFAM" id="SSF52540">
    <property type="entry name" value="P-loop containing nucleoside triphosphate hydrolases"/>
    <property type="match status" value="1"/>
</dbReference>
<feature type="domain" description="AAA+ ATPase" evidence="1">
    <location>
        <begin position="197"/>
        <end position="319"/>
    </location>
</feature>
<dbReference type="CDD" id="cd00009">
    <property type="entry name" value="AAA"/>
    <property type="match status" value="1"/>
</dbReference>
<dbReference type="Gene3D" id="3.40.50.300">
    <property type="entry name" value="P-loop containing nucleotide triphosphate hydrolases"/>
    <property type="match status" value="1"/>
</dbReference>
<dbReference type="InterPro" id="IPR027417">
    <property type="entry name" value="P-loop_NTPase"/>
</dbReference>
<keyword evidence="2" id="KW-0547">Nucleotide-binding</keyword>
<dbReference type="Proteomes" id="UP001596356">
    <property type="component" value="Unassembled WGS sequence"/>
</dbReference>
<protein>
    <submittedName>
        <fullName evidence="2">DNA/RNA helicase domain-containing protein</fullName>
    </submittedName>
</protein>
<evidence type="ECO:0000313" key="2">
    <source>
        <dbReference type="EMBL" id="MFC6714921.1"/>
    </source>
</evidence>
<accession>A0ABW2AWP8</accession>
<keyword evidence="3" id="KW-1185">Reference proteome</keyword>